<proteinExistence type="predicted"/>
<evidence type="ECO:0000313" key="1">
    <source>
        <dbReference type="EMBL" id="VDO63193.1"/>
    </source>
</evidence>
<accession>A0A183FF11</accession>
<accession>A0A3P7YF22</accession>
<protein>
    <submittedName>
        <fullName evidence="3">BLOC-1-related complex subunit 7</fullName>
    </submittedName>
</protein>
<reference evidence="1 2" key="1">
    <citation type="submission" date="2018-11" db="EMBL/GenBank/DDBJ databases">
        <authorList>
            <consortium name="Pathogen Informatics"/>
        </authorList>
    </citation>
    <scope>NUCLEOTIDE SEQUENCE [LARGE SCALE GENOMIC DNA]</scope>
</reference>
<dbReference type="EMBL" id="UZAH01025402">
    <property type="protein sequence ID" value="VDO63193.1"/>
    <property type="molecule type" value="Genomic_DNA"/>
</dbReference>
<dbReference type="WBParaSite" id="HPBE_0000503501-mRNA-1">
    <property type="protein sequence ID" value="HPBE_0000503501-mRNA-1"/>
    <property type="gene ID" value="HPBE_0000503501"/>
</dbReference>
<organism evidence="2 3">
    <name type="scientific">Heligmosomoides polygyrus</name>
    <name type="common">Parasitic roundworm</name>
    <dbReference type="NCBI Taxonomy" id="6339"/>
    <lineage>
        <taxon>Eukaryota</taxon>
        <taxon>Metazoa</taxon>
        <taxon>Ecdysozoa</taxon>
        <taxon>Nematoda</taxon>
        <taxon>Chromadorea</taxon>
        <taxon>Rhabditida</taxon>
        <taxon>Rhabditina</taxon>
        <taxon>Rhabditomorpha</taxon>
        <taxon>Strongyloidea</taxon>
        <taxon>Heligmosomidae</taxon>
        <taxon>Heligmosomoides</taxon>
    </lineage>
</organism>
<reference evidence="3" key="2">
    <citation type="submission" date="2019-09" db="UniProtKB">
        <authorList>
            <consortium name="WormBaseParasite"/>
        </authorList>
    </citation>
    <scope>IDENTIFICATION</scope>
</reference>
<evidence type="ECO:0000313" key="2">
    <source>
        <dbReference type="Proteomes" id="UP000050761"/>
    </source>
</evidence>
<dbReference type="AlphaFoldDB" id="A0A183FF11"/>
<sequence length="78" mass="8314">MGRSKASRILTELAQYAPIAAMQAKGQSSLTRLAEESVTLTHKDLRAAASELTSTDNWTLLGTTTTTAAPVTVRKPLI</sequence>
<gene>
    <name evidence="1" type="ORF">HPBE_LOCUS5036</name>
</gene>
<evidence type="ECO:0000313" key="3">
    <source>
        <dbReference type="WBParaSite" id="HPBE_0000503501-mRNA-1"/>
    </source>
</evidence>
<dbReference type="Proteomes" id="UP000050761">
    <property type="component" value="Unassembled WGS sequence"/>
</dbReference>
<name>A0A183FF11_HELPZ</name>
<keyword evidence="2" id="KW-1185">Reference proteome</keyword>